<comment type="caution">
    <text evidence="1">The sequence shown here is derived from an EMBL/GenBank/DDBJ whole genome shotgun (WGS) entry which is preliminary data.</text>
</comment>
<sequence length="160" mass="17314">MSAPDMPKLPPGLAAAVQRAAMPDFDRWHQMIRSAGGCEQPIRLRGERLTLDGETGELIESYSTADEPTGYLITACGNRRASRCAACAEVYRDDTYHLIISGLSGGKGVPQEVSAHPRVFLTLTAPSFGAVHAHREKAGKVLPCRPRRDNPICPHGRPQG</sequence>
<protein>
    <submittedName>
        <fullName evidence="1">Replication initiator</fullName>
    </submittedName>
</protein>
<dbReference type="Pfam" id="PF20199">
    <property type="entry name" value="RepSA"/>
    <property type="match status" value="1"/>
</dbReference>
<dbReference type="EMBL" id="JBHTIR010004355">
    <property type="protein sequence ID" value="MFD0857100.1"/>
    <property type="molecule type" value="Genomic_DNA"/>
</dbReference>
<keyword evidence="2" id="KW-1185">Reference proteome</keyword>
<evidence type="ECO:0000313" key="2">
    <source>
        <dbReference type="Proteomes" id="UP001597083"/>
    </source>
</evidence>
<evidence type="ECO:0000313" key="1">
    <source>
        <dbReference type="EMBL" id="MFD0857100.1"/>
    </source>
</evidence>
<name>A0ABW3CT52_9ACTN</name>
<dbReference type="InterPro" id="IPR046828">
    <property type="entry name" value="RepSA"/>
</dbReference>
<reference evidence="2" key="1">
    <citation type="journal article" date="2019" name="Int. J. Syst. Evol. Microbiol.">
        <title>The Global Catalogue of Microorganisms (GCM) 10K type strain sequencing project: providing services to taxonomists for standard genome sequencing and annotation.</title>
        <authorList>
            <consortium name="The Broad Institute Genomics Platform"/>
            <consortium name="The Broad Institute Genome Sequencing Center for Infectious Disease"/>
            <person name="Wu L."/>
            <person name="Ma J."/>
        </authorList>
    </citation>
    <scope>NUCLEOTIDE SEQUENCE [LARGE SCALE GENOMIC DNA]</scope>
    <source>
        <strain evidence="2">JCM 31696</strain>
    </source>
</reference>
<organism evidence="1 2">
    <name type="scientific">Actinomadura adrarensis</name>
    <dbReference type="NCBI Taxonomy" id="1819600"/>
    <lineage>
        <taxon>Bacteria</taxon>
        <taxon>Bacillati</taxon>
        <taxon>Actinomycetota</taxon>
        <taxon>Actinomycetes</taxon>
        <taxon>Streptosporangiales</taxon>
        <taxon>Thermomonosporaceae</taxon>
        <taxon>Actinomadura</taxon>
    </lineage>
</organism>
<feature type="non-terminal residue" evidence="1">
    <location>
        <position position="160"/>
    </location>
</feature>
<dbReference type="Proteomes" id="UP001597083">
    <property type="component" value="Unassembled WGS sequence"/>
</dbReference>
<gene>
    <name evidence="1" type="ORF">ACFQ07_33140</name>
</gene>
<accession>A0ABW3CT52</accession>
<proteinExistence type="predicted"/>